<evidence type="ECO:0000259" key="1">
    <source>
        <dbReference type="SMART" id="SM00507"/>
    </source>
</evidence>
<evidence type="ECO:0000313" key="3">
    <source>
        <dbReference type="Proteomes" id="UP001519863"/>
    </source>
</evidence>
<dbReference type="SMART" id="SM00507">
    <property type="entry name" value="HNHc"/>
    <property type="match status" value="1"/>
</dbReference>
<keyword evidence="2" id="KW-0378">Hydrolase</keyword>
<sequence length="118" mass="13457">MRLDRGSAGLAAGHSAFRSACRLSRARVGQPLPSPTHQHRCDKEPLDWCDAHHIVSWADGGPTDIANLTLLCGHHHRLIHDDAGWRIRVASDGRPEFLPPSWLDRERRPRRNQCYRRT</sequence>
<dbReference type="EMBL" id="JAHXZI010000032">
    <property type="protein sequence ID" value="MBW6439872.1"/>
    <property type="molecule type" value="Genomic_DNA"/>
</dbReference>
<gene>
    <name evidence="2" type="ORF">KZ829_39715</name>
</gene>
<organism evidence="2 3">
    <name type="scientific">Actinoplanes hulinensis</name>
    <dbReference type="NCBI Taxonomy" id="1144547"/>
    <lineage>
        <taxon>Bacteria</taxon>
        <taxon>Bacillati</taxon>
        <taxon>Actinomycetota</taxon>
        <taxon>Actinomycetes</taxon>
        <taxon>Micromonosporales</taxon>
        <taxon>Micromonosporaceae</taxon>
        <taxon>Actinoplanes</taxon>
    </lineage>
</organism>
<name>A0ABS7BG51_9ACTN</name>
<proteinExistence type="predicted"/>
<dbReference type="GO" id="GO:0004519">
    <property type="term" value="F:endonuclease activity"/>
    <property type="evidence" value="ECO:0007669"/>
    <property type="project" value="UniProtKB-KW"/>
</dbReference>
<keyword evidence="2" id="KW-0540">Nuclease</keyword>
<dbReference type="InterPro" id="IPR002711">
    <property type="entry name" value="HNH"/>
</dbReference>
<keyword evidence="3" id="KW-1185">Reference proteome</keyword>
<dbReference type="InterPro" id="IPR003615">
    <property type="entry name" value="HNH_nuc"/>
</dbReference>
<protein>
    <submittedName>
        <fullName evidence="2">HNH endonuclease</fullName>
    </submittedName>
</protein>
<dbReference type="CDD" id="cd00085">
    <property type="entry name" value="HNHc"/>
    <property type="match status" value="1"/>
</dbReference>
<accession>A0ABS7BG51</accession>
<evidence type="ECO:0000313" key="2">
    <source>
        <dbReference type="EMBL" id="MBW6439872.1"/>
    </source>
</evidence>
<reference evidence="2 3" key="1">
    <citation type="journal article" date="2013" name="Antonie Van Leeuwenhoek">
        <title>Actinoplanes hulinensis sp. nov., a novel actinomycete isolated from soybean root (Glycine max (L.) Merr).</title>
        <authorList>
            <person name="Shen Y."/>
            <person name="Liu C."/>
            <person name="Wang X."/>
            <person name="Zhao J."/>
            <person name="Jia F."/>
            <person name="Zhang Y."/>
            <person name="Wang L."/>
            <person name="Yang D."/>
            <person name="Xiang W."/>
        </authorList>
    </citation>
    <scope>NUCLEOTIDE SEQUENCE [LARGE SCALE GENOMIC DNA]</scope>
    <source>
        <strain evidence="2 3">NEAU-M9</strain>
    </source>
</reference>
<dbReference type="Proteomes" id="UP001519863">
    <property type="component" value="Unassembled WGS sequence"/>
</dbReference>
<keyword evidence="2" id="KW-0255">Endonuclease</keyword>
<dbReference type="Pfam" id="PF01844">
    <property type="entry name" value="HNH"/>
    <property type="match status" value="1"/>
</dbReference>
<dbReference type="RefSeq" id="WP_220149008.1">
    <property type="nucleotide sequence ID" value="NZ_JAHXZI010000032.1"/>
</dbReference>
<feature type="domain" description="HNH nuclease" evidence="1">
    <location>
        <begin position="22"/>
        <end position="77"/>
    </location>
</feature>
<comment type="caution">
    <text evidence="2">The sequence shown here is derived from an EMBL/GenBank/DDBJ whole genome shotgun (WGS) entry which is preliminary data.</text>
</comment>
<dbReference type="Gene3D" id="1.10.30.50">
    <property type="match status" value="1"/>
</dbReference>